<feature type="compositionally biased region" description="Pro residues" evidence="1">
    <location>
        <begin position="282"/>
        <end position="291"/>
    </location>
</feature>
<feature type="region of interest" description="Disordered" evidence="1">
    <location>
        <begin position="202"/>
        <end position="234"/>
    </location>
</feature>
<dbReference type="EMBL" id="VSWC01000054">
    <property type="protein sequence ID" value="KAA1099569.1"/>
    <property type="molecule type" value="Genomic_DNA"/>
</dbReference>
<organism evidence="2 3">
    <name type="scientific">Puccinia graminis f. sp. tritici</name>
    <dbReference type="NCBI Taxonomy" id="56615"/>
    <lineage>
        <taxon>Eukaryota</taxon>
        <taxon>Fungi</taxon>
        <taxon>Dikarya</taxon>
        <taxon>Basidiomycota</taxon>
        <taxon>Pucciniomycotina</taxon>
        <taxon>Pucciniomycetes</taxon>
        <taxon>Pucciniales</taxon>
        <taxon>Pucciniaceae</taxon>
        <taxon>Puccinia</taxon>
    </lineage>
</organism>
<name>A0A5B0PI47_PUCGR</name>
<feature type="compositionally biased region" description="Pro residues" evidence="1">
    <location>
        <begin position="218"/>
        <end position="229"/>
    </location>
</feature>
<feature type="region of interest" description="Disordered" evidence="1">
    <location>
        <begin position="251"/>
        <end position="317"/>
    </location>
</feature>
<evidence type="ECO:0000256" key="1">
    <source>
        <dbReference type="SAM" id="MobiDB-lite"/>
    </source>
</evidence>
<gene>
    <name evidence="2" type="ORF">PGT21_012203</name>
</gene>
<accession>A0A5B0PI47</accession>
<comment type="caution">
    <text evidence="2">The sequence shown here is derived from an EMBL/GenBank/DDBJ whole genome shotgun (WGS) entry which is preliminary data.</text>
</comment>
<feature type="compositionally biased region" description="Pro residues" evidence="1">
    <location>
        <begin position="156"/>
        <end position="170"/>
    </location>
</feature>
<evidence type="ECO:0000313" key="3">
    <source>
        <dbReference type="Proteomes" id="UP000324748"/>
    </source>
</evidence>
<evidence type="ECO:0000313" key="2">
    <source>
        <dbReference type="EMBL" id="KAA1099569.1"/>
    </source>
</evidence>
<proteinExistence type="predicted"/>
<dbReference type="AlphaFoldDB" id="A0A5B0PI47"/>
<protein>
    <submittedName>
        <fullName evidence="2">Uncharacterized protein</fullName>
    </submittedName>
</protein>
<reference evidence="2 3" key="1">
    <citation type="submission" date="2019-05" db="EMBL/GenBank/DDBJ databases">
        <title>Emergence of the Ug99 lineage of the wheat stem rust pathogen through somatic hybridization.</title>
        <authorList>
            <person name="Li F."/>
            <person name="Upadhyaya N.M."/>
            <person name="Sperschneider J."/>
            <person name="Matny O."/>
            <person name="Nguyen-Phuc H."/>
            <person name="Mago R."/>
            <person name="Raley C."/>
            <person name="Miller M.E."/>
            <person name="Silverstein K.A.T."/>
            <person name="Henningsen E."/>
            <person name="Hirsch C.D."/>
            <person name="Visser B."/>
            <person name="Pretorius Z.A."/>
            <person name="Steffenson B.J."/>
            <person name="Schwessinger B."/>
            <person name="Dodds P.N."/>
            <person name="Figueroa M."/>
        </authorList>
    </citation>
    <scope>NUCLEOTIDE SEQUENCE [LARGE SCALE GENOMIC DNA]</scope>
    <source>
        <strain evidence="2">21-0</strain>
    </source>
</reference>
<feature type="region of interest" description="Disordered" evidence="1">
    <location>
        <begin position="150"/>
        <end position="177"/>
    </location>
</feature>
<sequence length="317" mass="34743">MMRGLGVKRIVSEEVPRAVYSDRSTKKNQPNVFNLSSNPAEVNQFTHLAAYWSTQIGPSPQSKHLRPSRLIQQPWPQPTNSIQLEDLGPILLIETPWPTSHPLPSHPHPCSNWTEQTALGRLSSAQTLKDRPHLSGKPDADNSASALFFSRQPTHTSPPCPPSSLPPPASPSLDLDKPIKIGSSTFLSSLDELLPSSDRINRQVTDNQHRPPTVQRALPPPSRPTAPPRPIDRNRVDPWFFFGLAIRGSRIPEPPPTFHSSPQPRRLPTLLGHPQPKTIKLLPPPSSPQPLSPSASPSIAVLNARTNDPTTGPFLGS</sequence>
<keyword evidence="3" id="KW-1185">Reference proteome</keyword>
<dbReference type="Proteomes" id="UP000324748">
    <property type="component" value="Unassembled WGS sequence"/>
</dbReference>